<dbReference type="AlphaFoldDB" id="A0A9W8XQ86"/>
<dbReference type="GeneID" id="80906959"/>
<feature type="compositionally biased region" description="Acidic residues" evidence="1">
    <location>
        <begin position="234"/>
        <end position="247"/>
    </location>
</feature>
<organism evidence="3 4">
    <name type="scientific">Didymosphaeria variabile</name>
    <dbReference type="NCBI Taxonomy" id="1932322"/>
    <lineage>
        <taxon>Eukaryota</taxon>
        <taxon>Fungi</taxon>
        <taxon>Dikarya</taxon>
        <taxon>Ascomycota</taxon>
        <taxon>Pezizomycotina</taxon>
        <taxon>Dothideomycetes</taxon>
        <taxon>Pleosporomycetidae</taxon>
        <taxon>Pleosporales</taxon>
        <taxon>Massarineae</taxon>
        <taxon>Didymosphaeriaceae</taxon>
        <taxon>Didymosphaeria</taxon>
    </lineage>
</organism>
<gene>
    <name evidence="3" type="ORF">N0V89_003429</name>
</gene>
<evidence type="ECO:0000313" key="4">
    <source>
        <dbReference type="Proteomes" id="UP001140513"/>
    </source>
</evidence>
<evidence type="ECO:0000256" key="1">
    <source>
        <dbReference type="SAM" id="MobiDB-lite"/>
    </source>
</evidence>
<evidence type="ECO:0000259" key="2">
    <source>
        <dbReference type="SMART" id="SM00717"/>
    </source>
</evidence>
<dbReference type="CDD" id="cd00167">
    <property type="entry name" value="SANT"/>
    <property type="match status" value="1"/>
</dbReference>
<evidence type="ECO:0000313" key="3">
    <source>
        <dbReference type="EMBL" id="KAJ4355413.1"/>
    </source>
</evidence>
<dbReference type="SMART" id="SM00717">
    <property type="entry name" value="SANT"/>
    <property type="match status" value="1"/>
</dbReference>
<dbReference type="RefSeq" id="XP_056072539.1">
    <property type="nucleotide sequence ID" value="XM_056212231.1"/>
</dbReference>
<accession>A0A9W8XQ86</accession>
<name>A0A9W8XQ86_9PLEO</name>
<dbReference type="Proteomes" id="UP001140513">
    <property type="component" value="Unassembled WGS sequence"/>
</dbReference>
<feature type="region of interest" description="Disordered" evidence="1">
    <location>
        <begin position="202"/>
        <end position="285"/>
    </location>
</feature>
<feature type="domain" description="Myb-like" evidence="2">
    <location>
        <begin position="329"/>
        <end position="378"/>
    </location>
</feature>
<keyword evidence="4" id="KW-1185">Reference proteome</keyword>
<dbReference type="EMBL" id="JAPEUX010000003">
    <property type="protein sequence ID" value="KAJ4355413.1"/>
    <property type="molecule type" value="Genomic_DNA"/>
</dbReference>
<sequence>MNIRGFHEFLVGRLEYLSQEMRWSLRTTLDQNGWPLHLRAMESASFQLEPGASWAPEDQDALIVLSKHEVKTEDIAQLFFEGRTVEECQLMIDILQIGLPVESVEGQTEGHSDFNAEPASSKAISSVPSGTRSAPTPFTKRLIEVTSSASRAGSTPPCTDSRKDWDQADRDIVWNAMHEGLTPTQIQAQRLPFRSASAIRTRMSKERKLRSSAELKHIENEEDEEMTEQRMQIDLDDDGSEYAEDTEPAAQIPRNLPTARKTVPSNSTPKASPKKPQPQPSLTPIRTKLMNSLGLSSEDKKELRKALNKTSWPTRFMSVEEYNSPLPRNGARWTEQDTQALGCIRETTPSLPYKLIANFFPGRSETAIRHQYNTRVHPGPK</sequence>
<comment type="caution">
    <text evidence="3">The sequence shown here is derived from an EMBL/GenBank/DDBJ whole genome shotgun (WGS) entry which is preliminary data.</text>
</comment>
<proteinExistence type="predicted"/>
<feature type="region of interest" description="Disordered" evidence="1">
    <location>
        <begin position="106"/>
        <end position="136"/>
    </location>
</feature>
<feature type="compositionally biased region" description="Basic and acidic residues" evidence="1">
    <location>
        <begin position="203"/>
        <end position="219"/>
    </location>
</feature>
<reference evidence="3" key="1">
    <citation type="submission" date="2022-10" db="EMBL/GenBank/DDBJ databases">
        <title>Tapping the CABI collections for fungal endophytes: first genome assemblies for Collariella, Neodidymelliopsis, Ascochyta clinopodiicola, Didymella pomorum, Didymosphaeria variabile, Neocosmospora piperis and Neocucurbitaria cava.</title>
        <authorList>
            <person name="Hill R."/>
        </authorList>
    </citation>
    <scope>NUCLEOTIDE SEQUENCE</scope>
    <source>
        <strain evidence="3">IMI 356815</strain>
    </source>
</reference>
<dbReference type="InterPro" id="IPR001005">
    <property type="entry name" value="SANT/Myb"/>
</dbReference>
<feature type="compositionally biased region" description="Polar residues" evidence="1">
    <location>
        <begin position="122"/>
        <end position="136"/>
    </location>
</feature>
<protein>
    <recommendedName>
        <fullName evidence="2">Myb-like domain-containing protein</fullName>
    </recommendedName>
</protein>
<dbReference type="OrthoDB" id="3778650at2759"/>